<keyword evidence="1" id="KW-1133">Transmembrane helix</keyword>
<keyword evidence="1" id="KW-0812">Transmembrane</keyword>
<comment type="caution">
    <text evidence="2">The sequence shown here is derived from an EMBL/GenBank/DDBJ whole genome shotgun (WGS) entry which is preliminary data.</text>
</comment>
<reference evidence="2" key="1">
    <citation type="submission" date="2016-10" db="EMBL/GenBank/DDBJ databases">
        <title>Genome sequence of Streptomyces malaysiense MUSC 136.</title>
        <authorList>
            <person name="Lee L.-H."/>
            <person name="Ser H.-L."/>
        </authorList>
    </citation>
    <scope>NUCLEOTIDE SEQUENCE [LARGE SCALE GENOMIC DNA]</scope>
    <source>
        <strain evidence="2">MUSC 136</strain>
    </source>
</reference>
<accession>A0A1J4PSP2</accession>
<dbReference type="EMBL" id="LBDA02000090">
    <property type="protein sequence ID" value="OIK23730.1"/>
    <property type="molecule type" value="Genomic_DNA"/>
</dbReference>
<dbReference type="OrthoDB" id="68643at2"/>
<keyword evidence="1" id="KW-0472">Membrane</keyword>
<sequence>MPHHAARTSEPALAARWAGALLCLAVAVIHVIDQGGITTTRDPHYVGVAYHVLETAAVVAAVLLLIGLVRPGWLLAAAVALGPLLGYVLSRGPGLPGYSDDIGNWTEPLGLVSLAVEGALLLLSVPLFVRGGRPRTCRA</sequence>
<evidence type="ECO:0000313" key="2">
    <source>
        <dbReference type="EMBL" id="OIK23730.1"/>
    </source>
</evidence>
<organism evidence="2 3">
    <name type="scientific">Streptomyces malaysiense</name>
    <dbReference type="NCBI Taxonomy" id="1428626"/>
    <lineage>
        <taxon>Bacteria</taxon>
        <taxon>Bacillati</taxon>
        <taxon>Actinomycetota</taxon>
        <taxon>Actinomycetes</taxon>
        <taxon>Kitasatosporales</taxon>
        <taxon>Streptomycetaceae</taxon>
        <taxon>Streptomyces</taxon>
    </lineage>
</organism>
<dbReference type="RefSeq" id="WP_046424804.1">
    <property type="nucleotide sequence ID" value="NZ_LBDA02000090.1"/>
</dbReference>
<feature type="transmembrane region" description="Helical" evidence="1">
    <location>
        <begin position="73"/>
        <end position="89"/>
    </location>
</feature>
<proteinExistence type="predicted"/>
<feature type="transmembrane region" description="Helical" evidence="1">
    <location>
        <begin position="44"/>
        <end position="66"/>
    </location>
</feature>
<evidence type="ECO:0000256" key="1">
    <source>
        <dbReference type="SAM" id="Phobius"/>
    </source>
</evidence>
<dbReference type="AlphaFoldDB" id="A0A1J4PSP2"/>
<feature type="transmembrane region" description="Helical" evidence="1">
    <location>
        <begin position="109"/>
        <end position="129"/>
    </location>
</feature>
<gene>
    <name evidence="2" type="ORF">VT52_030875</name>
</gene>
<protein>
    <recommendedName>
        <fullName evidence="4">DoxX family protein</fullName>
    </recommendedName>
</protein>
<dbReference type="Proteomes" id="UP000034838">
    <property type="component" value="Unassembled WGS sequence"/>
</dbReference>
<evidence type="ECO:0000313" key="3">
    <source>
        <dbReference type="Proteomes" id="UP000034838"/>
    </source>
</evidence>
<feature type="transmembrane region" description="Helical" evidence="1">
    <location>
        <begin position="12"/>
        <end position="32"/>
    </location>
</feature>
<keyword evidence="3" id="KW-1185">Reference proteome</keyword>
<name>A0A1J4PSP2_9ACTN</name>
<evidence type="ECO:0008006" key="4">
    <source>
        <dbReference type="Google" id="ProtNLM"/>
    </source>
</evidence>